<feature type="transmembrane region" description="Helical" evidence="8">
    <location>
        <begin position="434"/>
        <end position="455"/>
    </location>
</feature>
<feature type="transmembrane region" description="Helical" evidence="8">
    <location>
        <begin position="273"/>
        <end position="299"/>
    </location>
</feature>
<feature type="transmembrane region" description="Helical" evidence="8">
    <location>
        <begin position="311"/>
        <end position="332"/>
    </location>
</feature>
<feature type="transmembrane region" description="Helical" evidence="8">
    <location>
        <begin position="95"/>
        <end position="114"/>
    </location>
</feature>
<keyword evidence="6 8" id="KW-0472">Membrane</keyword>
<keyword evidence="3 7" id="KW-0813">Transport</keyword>
<name>A0AAD4PW76_9EURO</name>
<dbReference type="PROSITE" id="PS00216">
    <property type="entry name" value="SUGAR_TRANSPORT_1"/>
    <property type="match status" value="1"/>
</dbReference>
<evidence type="ECO:0000256" key="4">
    <source>
        <dbReference type="ARBA" id="ARBA00022692"/>
    </source>
</evidence>
<accession>A0AAD4PW76</accession>
<sequence length="507" mass="55351">MARFLGFRGHRLNVATILLVVFPAYMCFGYNLAVSGGLLTLPSFIEQFPKMDTVHNTSKFNSNVQGTVVALFTVGGVLGALSTIFIGDRLGRRRVVFLGSALVIIGALLMSSSYSFGQFIVARLVQGIGTGATTATVPVWQSEISGSSHRGSHVVTEGLFISTGIAASLWIDLGFSFIGTSSVSWRVPLVVQVPLAILVMIFIFQLPESPRWLLGKGRSEEAREILGILRDVDSNSDIVQSEVADIEKSLELLGTVNKWELFTLGEKRNFHRLALGMTGQSFGQLCGINSLTFYATIIFEQRLGLGGTDSRVLGAAMTTIQIVGALAAVLTIDRLGRRPLMLTSAAGMCMSMAVLAGTTSTSHNQAALIVAVISLFAFNMFYPFGFLGLPFLYSTEVAPPHLRAKISGVSNCMTWLFNFVVVEVTPTGFQTINYRYYIIWAVINFAIVITVYFLFPETNGRSLEEMDEIFMLSNNIFESMRVARSLPRKDHLSVEAGGDTRYDEAKS</sequence>
<dbReference type="GeneID" id="70252519"/>
<dbReference type="PANTHER" id="PTHR48022:SF45">
    <property type="entry name" value="MAJOR FACILITATOR SUPERFAMILY (MFS) PROFILE DOMAIN-CONTAINING PROTEIN-RELATED"/>
    <property type="match status" value="1"/>
</dbReference>
<dbReference type="FunFam" id="1.20.1250.20:FF:000090">
    <property type="entry name" value="MFS sugar transporter, putative"/>
    <property type="match status" value="1"/>
</dbReference>
<evidence type="ECO:0000313" key="10">
    <source>
        <dbReference type="EMBL" id="KAH8694252.1"/>
    </source>
</evidence>
<dbReference type="RefSeq" id="XP_046069922.1">
    <property type="nucleotide sequence ID" value="XM_046222232.1"/>
</dbReference>
<keyword evidence="10" id="KW-0762">Sugar transport</keyword>
<dbReference type="PRINTS" id="PR00171">
    <property type="entry name" value="SUGRTRNSPORT"/>
</dbReference>
<comment type="subcellular location">
    <subcellularLocation>
        <location evidence="1">Membrane</location>
        <topology evidence="1">Multi-pass membrane protein</topology>
    </subcellularLocation>
</comment>
<dbReference type="InterPro" id="IPR050360">
    <property type="entry name" value="MFS_Sugar_Transporters"/>
</dbReference>
<proteinExistence type="inferred from homology"/>
<evidence type="ECO:0000313" key="11">
    <source>
        <dbReference type="Proteomes" id="UP001201262"/>
    </source>
</evidence>
<dbReference type="AlphaFoldDB" id="A0AAD4PW76"/>
<dbReference type="InterPro" id="IPR020846">
    <property type="entry name" value="MFS_dom"/>
</dbReference>
<dbReference type="InterPro" id="IPR003663">
    <property type="entry name" value="Sugar/inositol_transpt"/>
</dbReference>
<evidence type="ECO:0000256" key="3">
    <source>
        <dbReference type="ARBA" id="ARBA00022448"/>
    </source>
</evidence>
<feature type="transmembrane region" description="Helical" evidence="8">
    <location>
        <begin position="366"/>
        <end position="392"/>
    </location>
</feature>
<dbReference type="InterPro" id="IPR005828">
    <property type="entry name" value="MFS_sugar_transport-like"/>
</dbReference>
<dbReference type="PROSITE" id="PS50850">
    <property type="entry name" value="MFS"/>
    <property type="match status" value="1"/>
</dbReference>
<feature type="transmembrane region" description="Helical" evidence="8">
    <location>
        <begin position="152"/>
        <end position="171"/>
    </location>
</feature>
<feature type="transmembrane region" description="Helical" evidence="8">
    <location>
        <begin position="68"/>
        <end position="86"/>
    </location>
</feature>
<evidence type="ECO:0000256" key="5">
    <source>
        <dbReference type="ARBA" id="ARBA00022989"/>
    </source>
</evidence>
<feature type="transmembrane region" description="Helical" evidence="8">
    <location>
        <begin position="183"/>
        <end position="204"/>
    </location>
</feature>
<comment type="caution">
    <text evidence="10">The sequence shown here is derived from an EMBL/GenBank/DDBJ whole genome shotgun (WGS) entry which is preliminary data.</text>
</comment>
<dbReference type="PANTHER" id="PTHR48022">
    <property type="entry name" value="PLASTIDIC GLUCOSE TRANSPORTER 4"/>
    <property type="match status" value="1"/>
</dbReference>
<evidence type="ECO:0000256" key="8">
    <source>
        <dbReference type="SAM" id="Phobius"/>
    </source>
</evidence>
<dbReference type="GO" id="GO:0016020">
    <property type="term" value="C:membrane"/>
    <property type="evidence" value="ECO:0007669"/>
    <property type="project" value="UniProtKB-SubCell"/>
</dbReference>
<dbReference type="Gene3D" id="1.20.1250.20">
    <property type="entry name" value="MFS general substrate transporter like domains"/>
    <property type="match status" value="1"/>
</dbReference>
<dbReference type="EMBL" id="JAJTJA010000009">
    <property type="protein sequence ID" value="KAH8694252.1"/>
    <property type="molecule type" value="Genomic_DNA"/>
</dbReference>
<dbReference type="GO" id="GO:0005351">
    <property type="term" value="F:carbohydrate:proton symporter activity"/>
    <property type="evidence" value="ECO:0007669"/>
    <property type="project" value="TreeGrafter"/>
</dbReference>
<comment type="similarity">
    <text evidence="2 7">Belongs to the major facilitator superfamily. Sugar transporter (TC 2.A.1.1) family.</text>
</comment>
<evidence type="ECO:0000259" key="9">
    <source>
        <dbReference type="PROSITE" id="PS50850"/>
    </source>
</evidence>
<organism evidence="10 11">
    <name type="scientific">Talaromyces proteolyticus</name>
    <dbReference type="NCBI Taxonomy" id="1131652"/>
    <lineage>
        <taxon>Eukaryota</taxon>
        <taxon>Fungi</taxon>
        <taxon>Dikarya</taxon>
        <taxon>Ascomycota</taxon>
        <taxon>Pezizomycotina</taxon>
        <taxon>Eurotiomycetes</taxon>
        <taxon>Eurotiomycetidae</taxon>
        <taxon>Eurotiales</taxon>
        <taxon>Trichocomaceae</taxon>
        <taxon>Talaromyces</taxon>
        <taxon>Talaromyces sect. Bacilispori</taxon>
    </lineage>
</organism>
<gene>
    <name evidence="10" type="ORF">BGW36DRAFT_463813</name>
</gene>
<reference evidence="10" key="1">
    <citation type="submission" date="2021-12" db="EMBL/GenBank/DDBJ databases">
        <title>Convergent genome expansion in fungi linked to evolution of root-endophyte symbiosis.</title>
        <authorList>
            <consortium name="DOE Joint Genome Institute"/>
            <person name="Ke Y.-H."/>
            <person name="Bonito G."/>
            <person name="Liao H.-L."/>
            <person name="Looney B."/>
            <person name="Rojas-Flechas A."/>
            <person name="Nash J."/>
            <person name="Hameed K."/>
            <person name="Schadt C."/>
            <person name="Martin F."/>
            <person name="Crous P.W."/>
            <person name="Miettinen O."/>
            <person name="Magnuson J.K."/>
            <person name="Labbe J."/>
            <person name="Jacobson D."/>
            <person name="Doktycz M.J."/>
            <person name="Veneault-Fourrey C."/>
            <person name="Kuo A."/>
            <person name="Mondo S."/>
            <person name="Calhoun S."/>
            <person name="Riley R."/>
            <person name="Ohm R."/>
            <person name="LaButti K."/>
            <person name="Andreopoulos B."/>
            <person name="Pangilinan J."/>
            <person name="Nolan M."/>
            <person name="Tritt A."/>
            <person name="Clum A."/>
            <person name="Lipzen A."/>
            <person name="Daum C."/>
            <person name="Barry K."/>
            <person name="Grigoriev I.V."/>
            <person name="Vilgalys R."/>
        </authorList>
    </citation>
    <scope>NUCLEOTIDE SEQUENCE</scope>
    <source>
        <strain evidence="10">PMI_201</strain>
    </source>
</reference>
<dbReference type="InterPro" id="IPR036259">
    <property type="entry name" value="MFS_trans_sf"/>
</dbReference>
<dbReference type="Proteomes" id="UP001201262">
    <property type="component" value="Unassembled WGS sequence"/>
</dbReference>
<feature type="transmembrane region" description="Helical" evidence="8">
    <location>
        <begin position="12"/>
        <end position="33"/>
    </location>
</feature>
<evidence type="ECO:0000256" key="6">
    <source>
        <dbReference type="ARBA" id="ARBA00023136"/>
    </source>
</evidence>
<keyword evidence="4 8" id="KW-0812">Transmembrane</keyword>
<feature type="transmembrane region" description="Helical" evidence="8">
    <location>
        <begin position="339"/>
        <end position="360"/>
    </location>
</feature>
<evidence type="ECO:0000256" key="2">
    <source>
        <dbReference type="ARBA" id="ARBA00010992"/>
    </source>
</evidence>
<dbReference type="InterPro" id="IPR005829">
    <property type="entry name" value="Sugar_transporter_CS"/>
</dbReference>
<keyword evidence="5 8" id="KW-1133">Transmembrane helix</keyword>
<dbReference type="Pfam" id="PF00083">
    <property type="entry name" value="Sugar_tr"/>
    <property type="match status" value="1"/>
</dbReference>
<protein>
    <submittedName>
        <fullName evidence="10">MFS sugar transporter</fullName>
    </submittedName>
</protein>
<dbReference type="NCBIfam" id="TIGR00879">
    <property type="entry name" value="SP"/>
    <property type="match status" value="1"/>
</dbReference>
<keyword evidence="11" id="KW-1185">Reference proteome</keyword>
<dbReference type="SUPFAM" id="SSF103473">
    <property type="entry name" value="MFS general substrate transporter"/>
    <property type="match status" value="1"/>
</dbReference>
<evidence type="ECO:0000256" key="1">
    <source>
        <dbReference type="ARBA" id="ARBA00004141"/>
    </source>
</evidence>
<feature type="domain" description="Major facilitator superfamily (MFS) profile" evidence="9">
    <location>
        <begin position="17"/>
        <end position="459"/>
    </location>
</feature>
<evidence type="ECO:0000256" key="7">
    <source>
        <dbReference type="RuleBase" id="RU003346"/>
    </source>
</evidence>